<feature type="compositionally biased region" description="Pro residues" evidence="1">
    <location>
        <begin position="378"/>
        <end position="388"/>
    </location>
</feature>
<protein>
    <submittedName>
        <fullName evidence="2">Uncharacterized protein</fullName>
    </submittedName>
</protein>
<gene>
    <name evidence="2" type="ORF">EXIGLDRAFT_768678</name>
</gene>
<accession>A0A165I1B3</accession>
<feature type="compositionally biased region" description="Low complexity" evidence="1">
    <location>
        <begin position="109"/>
        <end position="126"/>
    </location>
</feature>
<sequence length="556" mass="60439">MSTHNTNPGRTPAGRARPAQNRDTADSLPPPNTPWRTWQDQNTSERNDAPRTPPRRPAQTTTGTPSGRGAARATPIQPTTPYQSTESPRTPVTGNRGRRVPLARAQVVPADAPPSSQTASPSTPRRTYPHELRELADLLNESNARHNTEGSAIGLDVSVVVAGLSPGEADDLHRALTCPGSSFGQPLTPAQLDAFIELRKARNAPLSYEELVALRTSDAARFEKDGRDNMRKGGGSDSMHFYYLTDINERRAVFSMGTRELALVANLMDRQSDTVTFIASVRPETSARVLDNKNQLVSFFHVSRSITDDGVVREEYAQAVDELKNIFLDKIGMRHASAFGQRLVASGLKNWTNRTHVPLSDAALARMNARPTAAAPPTSRPAPSPPPATRARARDPSPPPSASDDDEFLEEQGDEEDYDDHDYLYGGIYDNNKNRFTSAPPSAPPPDRVTCGGCQGEAREPYNEPHVREAMARARSAGARSAATYQTAWPRLGVELAVQFDVVEDREAVLSLLLPEVGDAQMLVAVLLSHGLCHRHALKLAAAAADDDYHGLPLSI</sequence>
<feature type="region of interest" description="Disordered" evidence="1">
    <location>
        <begin position="369"/>
        <end position="424"/>
    </location>
</feature>
<evidence type="ECO:0000313" key="2">
    <source>
        <dbReference type="EMBL" id="KZV92758.1"/>
    </source>
</evidence>
<feature type="compositionally biased region" description="Acidic residues" evidence="1">
    <location>
        <begin position="403"/>
        <end position="420"/>
    </location>
</feature>
<feature type="compositionally biased region" description="Polar residues" evidence="1">
    <location>
        <begin position="76"/>
        <end position="93"/>
    </location>
</feature>
<dbReference type="OrthoDB" id="10682890at2759"/>
<dbReference type="Proteomes" id="UP000077266">
    <property type="component" value="Unassembled WGS sequence"/>
</dbReference>
<dbReference type="InParanoid" id="A0A165I1B3"/>
<proteinExistence type="predicted"/>
<name>A0A165I1B3_EXIGL</name>
<reference evidence="2 3" key="1">
    <citation type="journal article" date="2016" name="Mol. Biol. Evol.">
        <title>Comparative Genomics of Early-Diverging Mushroom-Forming Fungi Provides Insights into the Origins of Lignocellulose Decay Capabilities.</title>
        <authorList>
            <person name="Nagy L.G."/>
            <person name="Riley R."/>
            <person name="Tritt A."/>
            <person name="Adam C."/>
            <person name="Daum C."/>
            <person name="Floudas D."/>
            <person name="Sun H."/>
            <person name="Yadav J.S."/>
            <person name="Pangilinan J."/>
            <person name="Larsson K.H."/>
            <person name="Matsuura K."/>
            <person name="Barry K."/>
            <person name="Labutti K."/>
            <person name="Kuo R."/>
            <person name="Ohm R.A."/>
            <person name="Bhattacharya S.S."/>
            <person name="Shirouzu T."/>
            <person name="Yoshinaga Y."/>
            <person name="Martin F.M."/>
            <person name="Grigoriev I.V."/>
            <person name="Hibbett D.S."/>
        </authorList>
    </citation>
    <scope>NUCLEOTIDE SEQUENCE [LARGE SCALE GENOMIC DNA]</scope>
    <source>
        <strain evidence="2 3">HHB12029</strain>
    </source>
</reference>
<keyword evidence="3" id="KW-1185">Reference proteome</keyword>
<feature type="region of interest" description="Disordered" evidence="1">
    <location>
        <begin position="1"/>
        <end position="127"/>
    </location>
</feature>
<evidence type="ECO:0000256" key="1">
    <source>
        <dbReference type="SAM" id="MobiDB-lite"/>
    </source>
</evidence>
<dbReference type="EMBL" id="KV426002">
    <property type="protein sequence ID" value="KZV92758.1"/>
    <property type="molecule type" value="Genomic_DNA"/>
</dbReference>
<evidence type="ECO:0000313" key="3">
    <source>
        <dbReference type="Proteomes" id="UP000077266"/>
    </source>
</evidence>
<organism evidence="2 3">
    <name type="scientific">Exidia glandulosa HHB12029</name>
    <dbReference type="NCBI Taxonomy" id="1314781"/>
    <lineage>
        <taxon>Eukaryota</taxon>
        <taxon>Fungi</taxon>
        <taxon>Dikarya</taxon>
        <taxon>Basidiomycota</taxon>
        <taxon>Agaricomycotina</taxon>
        <taxon>Agaricomycetes</taxon>
        <taxon>Auriculariales</taxon>
        <taxon>Exidiaceae</taxon>
        <taxon>Exidia</taxon>
    </lineage>
</organism>
<dbReference type="AlphaFoldDB" id="A0A165I1B3"/>